<evidence type="ECO:0000313" key="2">
    <source>
        <dbReference type="Proteomes" id="UP001497680"/>
    </source>
</evidence>
<sequence length="167" mass="18996">MASSAEDLRSTIESTLFEYLDCFPRSVHNKDPSILSTTLTEECARYLKPGSFTAKFPFVRAVENNAEYEAHMAPEIAIMEEVRFKILDSVIDPLNRKASARVEHWTKLASREQPTILEICWFMDFTEDGKKISRIIEFIDTSIASKIIEELAEGGYNMEEMMAAAKS</sequence>
<dbReference type="EMBL" id="MU394323">
    <property type="protein sequence ID" value="KAI6085603.1"/>
    <property type="molecule type" value="Genomic_DNA"/>
</dbReference>
<comment type="caution">
    <text evidence="1">The sequence shown here is derived from an EMBL/GenBank/DDBJ whole genome shotgun (WGS) entry which is preliminary data.</text>
</comment>
<organism evidence="1 2">
    <name type="scientific">Hypoxylon rubiginosum</name>
    <dbReference type="NCBI Taxonomy" id="110542"/>
    <lineage>
        <taxon>Eukaryota</taxon>
        <taxon>Fungi</taxon>
        <taxon>Dikarya</taxon>
        <taxon>Ascomycota</taxon>
        <taxon>Pezizomycotina</taxon>
        <taxon>Sordariomycetes</taxon>
        <taxon>Xylariomycetidae</taxon>
        <taxon>Xylariales</taxon>
        <taxon>Hypoxylaceae</taxon>
        <taxon>Hypoxylon</taxon>
    </lineage>
</organism>
<keyword evidence="2" id="KW-1185">Reference proteome</keyword>
<name>A0ACC0CYQ6_9PEZI</name>
<evidence type="ECO:0000313" key="1">
    <source>
        <dbReference type="EMBL" id="KAI6085603.1"/>
    </source>
</evidence>
<protein>
    <submittedName>
        <fullName evidence="1">Uncharacterized protein</fullName>
    </submittedName>
</protein>
<proteinExistence type="predicted"/>
<reference evidence="1 2" key="1">
    <citation type="journal article" date="2022" name="New Phytol.">
        <title>Ecological generalism drives hyperdiversity of secondary metabolite gene clusters in xylarialean endophytes.</title>
        <authorList>
            <person name="Franco M.E.E."/>
            <person name="Wisecaver J.H."/>
            <person name="Arnold A.E."/>
            <person name="Ju Y.M."/>
            <person name="Slot J.C."/>
            <person name="Ahrendt S."/>
            <person name="Moore L.P."/>
            <person name="Eastman K.E."/>
            <person name="Scott K."/>
            <person name="Konkel Z."/>
            <person name="Mondo S.J."/>
            <person name="Kuo A."/>
            <person name="Hayes R.D."/>
            <person name="Haridas S."/>
            <person name="Andreopoulos B."/>
            <person name="Riley R."/>
            <person name="LaButti K."/>
            <person name="Pangilinan J."/>
            <person name="Lipzen A."/>
            <person name="Amirebrahimi M."/>
            <person name="Yan J."/>
            <person name="Adam C."/>
            <person name="Keymanesh K."/>
            <person name="Ng V."/>
            <person name="Louie K."/>
            <person name="Northen T."/>
            <person name="Drula E."/>
            <person name="Henrissat B."/>
            <person name="Hsieh H.M."/>
            <person name="Youens-Clark K."/>
            <person name="Lutzoni F."/>
            <person name="Miadlikowska J."/>
            <person name="Eastwood D.C."/>
            <person name="Hamelin R.C."/>
            <person name="Grigoriev I.V."/>
            <person name="U'Ren J.M."/>
        </authorList>
    </citation>
    <scope>NUCLEOTIDE SEQUENCE [LARGE SCALE GENOMIC DNA]</scope>
    <source>
        <strain evidence="1 2">ER1909</strain>
    </source>
</reference>
<accession>A0ACC0CYQ6</accession>
<dbReference type="Proteomes" id="UP001497680">
    <property type="component" value="Unassembled WGS sequence"/>
</dbReference>
<gene>
    <name evidence="1" type="ORF">F4821DRAFT_260739</name>
</gene>